<dbReference type="EMBL" id="JAWJWE010000038">
    <property type="protein sequence ID" value="KAK6622921.1"/>
    <property type="molecule type" value="Genomic_DNA"/>
</dbReference>
<dbReference type="PANTHER" id="PTHR11225">
    <property type="entry name" value="NUCLEAR PORE COMPLEX PROTEIN NUP93 NUCLEOPORIN NUP93 DEAD EYE PROTEIN"/>
    <property type="match status" value="1"/>
</dbReference>
<evidence type="ECO:0000256" key="2">
    <source>
        <dbReference type="ARBA" id="ARBA00010186"/>
    </source>
</evidence>
<dbReference type="GO" id="GO:0017056">
    <property type="term" value="F:structural constituent of nuclear pore"/>
    <property type="evidence" value="ECO:0007669"/>
    <property type="project" value="InterPro"/>
</dbReference>
<dbReference type="Proteomes" id="UP001372834">
    <property type="component" value="Unassembled WGS sequence"/>
</dbReference>
<keyword evidence="5" id="KW-0811">Translocation</keyword>
<dbReference type="GO" id="GO:0016973">
    <property type="term" value="P:poly(A)+ mRNA export from nucleus"/>
    <property type="evidence" value="ECO:0007669"/>
    <property type="project" value="TreeGrafter"/>
</dbReference>
<organism evidence="6 7">
    <name type="scientific">Polyplax serrata</name>
    <name type="common">Common mouse louse</name>
    <dbReference type="NCBI Taxonomy" id="468196"/>
    <lineage>
        <taxon>Eukaryota</taxon>
        <taxon>Metazoa</taxon>
        <taxon>Ecdysozoa</taxon>
        <taxon>Arthropoda</taxon>
        <taxon>Hexapoda</taxon>
        <taxon>Insecta</taxon>
        <taxon>Pterygota</taxon>
        <taxon>Neoptera</taxon>
        <taxon>Paraneoptera</taxon>
        <taxon>Psocodea</taxon>
        <taxon>Troctomorpha</taxon>
        <taxon>Phthiraptera</taxon>
        <taxon>Anoplura</taxon>
        <taxon>Polyplacidae</taxon>
        <taxon>Polyplax</taxon>
    </lineage>
</organism>
<proteinExistence type="inferred from homology"/>
<comment type="subcellular location">
    <subcellularLocation>
        <location evidence="1 5">Nucleus</location>
        <location evidence="1 5">Nuclear pore complex</location>
    </subcellularLocation>
</comment>
<evidence type="ECO:0000313" key="7">
    <source>
        <dbReference type="Proteomes" id="UP001372834"/>
    </source>
</evidence>
<evidence type="ECO:0000256" key="3">
    <source>
        <dbReference type="ARBA" id="ARBA00023132"/>
    </source>
</evidence>
<evidence type="ECO:0000256" key="5">
    <source>
        <dbReference type="RuleBase" id="RU364035"/>
    </source>
</evidence>
<keyword evidence="5" id="KW-0653">Protein transport</keyword>
<evidence type="ECO:0000256" key="4">
    <source>
        <dbReference type="ARBA" id="ARBA00023242"/>
    </source>
</evidence>
<dbReference type="Pfam" id="PF04097">
    <property type="entry name" value="Nic96"/>
    <property type="match status" value="1"/>
</dbReference>
<evidence type="ECO:0000313" key="6">
    <source>
        <dbReference type="EMBL" id="KAK6622921.1"/>
    </source>
</evidence>
<dbReference type="InterPro" id="IPR007231">
    <property type="entry name" value="Nucleoporin_int_Nup93/Nic96"/>
</dbReference>
<keyword evidence="5" id="KW-0509">mRNA transport</keyword>
<dbReference type="PANTHER" id="PTHR11225:SF4">
    <property type="entry name" value="NUCLEAR PORE COMPLEX PROTEIN NUP93"/>
    <property type="match status" value="1"/>
</dbReference>
<dbReference type="AlphaFoldDB" id="A0AAN8S0R1"/>
<keyword evidence="5" id="KW-0472">Membrane</keyword>
<accession>A0AAN8S0R1</accession>
<gene>
    <name evidence="6" type="ORF">RUM43_008772</name>
</gene>
<sequence>MADAMDFDDLLNAAELLAADTDGSGDLPKWNRTIHQLAEAAEEMWTRLGSKAGGQENQANVLLAPKGIDIPQMTEKLQSLSTRKTFQPLEPIADIDVKLFLKNEYENGILSVIALNQKQSAQNIRKTTWSHTKRIWQTEKNKIANAMLESKTSYLDFAAPVEESFVQEIPSAKSMLSHEEMVYAKEVAEYNKTIMTGLVYPNLINNFYAVSKSFNDKKVIELWEMVKYMADIPPRPVGDVIEARATQAVQNTLISQAKKYLEERYRAFMTNVVSTNLQKAMRGGIPGTYPLVRSFVGIRVSSNLPLEDGCIDGQPVWPLIYYCLRCGDVNAALQVALQAEGSLAEFSQVLEKMTTGKLSSKMEQMVKAQYRRYIRNTSDPFKKAVYCVVGSCDVNDEHKEVAQTADDYLWFKLCQINDEDNAETKGERMSYSYLQSLILEQYGETHYKAYEQPHIYFEMLILTGQFEAAIEFLYRVGKFKVHAVHIAIALHEMGLLADPPSVWAALMSVKEEDKPPARRLNFARLITLYVQPFQVSDPKEAIHYFYFLRDMQNHLGENMFTLCVSDLVQESRDFDLILGRLETDGCRTPGLIDLFKGLKQSSTEIVRYVASECERKGNLEDAVNLYDLANEHEKVLSIMNILMTQVLTQPNKTGSLRSRMQILAHMISTRYSGLDYMCSAETASVFFLLRDLMTFFDQYHAEHYVEALNTITRSKLLPMTKEEVPERVFNFKKLSDQVKRHFADIMLVTMNILQIQYNKARGGERSSPAGGRFEESSRERQQMLSYITEKASAITNFAGSIPYRMKGDTNSRLVQMEILMH</sequence>
<keyword evidence="4 5" id="KW-0539">Nucleus</keyword>
<comment type="similarity">
    <text evidence="2 5">Belongs to the nucleoporin interacting component (NIC) family.</text>
</comment>
<name>A0AAN8S0R1_POLSC</name>
<dbReference type="GO" id="GO:0005643">
    <property type="term" value="C:nuclear pore"/>
    <property type="evidence" value="ECO:0007669"/>
    <property type="project" value="UniProtKB-SubCell"/>
</dbReference>
<reference evidence="6 7" key="1">
    <citation type="submission" date="2023-10" db="EMBL/GenBank/DDBJ databases">
        <title>Genomes of two closely related lineages of the louse Polyplax serrata with different host specificities.</title>
        <authorList>
            <person name="Martinu J."/>
            <person name="Tarabai H."/>
            <person name="Stefka J."/>
            <person name="Hypsa V."/>
        </authorList>
    </citation>
    <scope>NUCLEOTIDE SEQUENCE [LARGE SCALE GENOMIC DNA]</scope>
    <source>
        <strain evidence="6">HR10_N</strain>
    </source>
</reference>
<evidence type="ECO:0000256" key="1">
    <source>
        <dbReference type="ARBA" id="ARBA00004567"/>
    </source>
</evidence>
<protein>
    <recommendedName>
        <fullName evidence="5">Nuclear pore protein</fullName>
    </recommendedName>
</protein>
<keyword evidence="5" id="KW-0813">Transport</keyword>
<dbReference type="GO" id="GO:0006606">
    <property type="term" value="P:protein import into nucleus"/>
    <property type="evidence" value="ECO:0007669"/>
    <property type="project" value="TreeGrafter"/>
</dbReference>
<comment type="caution">
    <text evidence="6">The sequence shown here is derived from an EMBL/GenBank/DDBJ whole genome shotgun (WGS) entry which is preliminary data.</text>
</comment>
<keyword evidence="3 5" id="KW-0906">Nuclear pore complex</keyword>